<dbReference type="InterPro" id="IPR036701">
    <property type="entry name" value="RraB-like_sf"/>
</dbReference>
<dbReference type="SUPFAM" id="SSF89946">
    <property type="entry name" value="Hypothetical protein VC0424"/>
    <property type="match status" value="1"/>
</dbReference>
<accession>A0A7W6DIZ9</accession>
<proteinExistence type="predicted"/>
<keyword evidence="3" id="KW-1185">Reference proteome</keyword>
<reference evidence="2 3" key="1">
    <citation type="submission" date="2020-08" db="EMBL/GenBank/DDBJ databases">
        <title>Genomic Encyclopedia of Type Strains, Phase IV (KMG-IV): sequencing the most valuable type-strain genomes for metagenomic binning, comparative biology and taxonomic classification.</title>
        <authorList>
            <person name="Goeker M."/>
        </authorList>
    </citation>
    <scope>NUCLEOTIDE SEQUENCE [LARGE SCALE GENOMIC DNA]</scope>
    <source>
        <strain evidence="2 3">DSM 102235</strain>
    </source>
</reference>
<dbReference type="Gene3D" id="3.30.70.970">
    <property type="entry name" value="RraB-like"/>
    <property type="match status" value="1"/>
</dbReference>
<protein>
    <recommendedName>
        <fullName evidence="1">Regulator of ribonuclease activity B domain-containing protein</fullName>
    </recommendedName>
</protein>
<dbReference type="Pfam" id="PF06877">
    <property type="entry name" value="RraB"/>
    <property type="match status" value="1"/>
</dbReference>
<organism evidence="2 3">
    <name type="scientific">Sagittula marina</name>
    <dbReference type="NCBI Taxonomy" id="943940"/>
    <lineage>
        <taxon>Bacteria</taxon>
        <taxon>Pseudomonadati</taxon>
        <taxon>Pseudomonadota</taxon>
        <taxon>Alphaproteobacteria</taxon>
        <taxon>Rhodobacterales</taxon>
        <taxon>Roseobacteraceae</taxon>
        <taxon>Sagittula</taxon>
    </lineage>
</organism>
<gene>
    <name evidence="2" type="ORF">GGQ68_000437</name>
</gene>
<dbReference type="AlphaFoldDB" id="A0A7W6DIZ9"/>
<comment type="caution">
    <text evidence="2">The sequence shown here is derived from an EMBL/GenBank/DDBJ whole genome shotgun (WGS) entry which is preliminary data.</text>
</comment>
<evidence type="ECO:0000259" key="1">
    <source>
        <dbReference type="Pfam" id="PF06877"/>
    </source>
</evidence>
<dbReference type="InterPro" id="IPR009671">
    <property type="entry name" value="RraB_dom"/>
</dbReference>
<name>A0A7W6DIZ9_9RHOB</name>
<evidence type="ECO:0000313" key="3">
    <source>
        <dbReference type="Proteomes" id="UP000541426"/>
    </source>
</evidence>
<sequence length="116" mass="13102">MSDHDYTAQRAETRAEYAELRDGPGLPEFADVDYFLIPDTKKDWAPLADALAKEGYDCEWVEDDEESDEPYLVATLYEQIISADGIWLGEEVATRIALEHGFQPDGWGLLGDEDDE</sequence>
<evidence type="ECO:0000313" key="2">
    <source>
        <dbReference type="EMBL" id="MBB3984126.1"/>
    </source>
</evidence>
<dbReference type="Proteomes" id="UP000541426">
    <property type="component" value="Unassembled WGS sequence"/>
</dbReference>
<dbReference type="RefSeq" id="WP_183962741.1">
    <property type="nucleotide sequence ID" value="NZ_BAABBZ010000012.1"/>
</dbReference>
<feature type="domain" description="Regulator of ribonuclease activity B" evidence="1">
    <location>
        <begin position="22"/>
        <end position="108"/>
    </location>
</feature>
<dbReference type="EMBL" id="JACIEJ010000001">
    <property type="protein sequence ID" value="MBB3984126.1"/>
    <property type="molecule type" value="Genomic_DNA"/>
</dbReference>